<organism evidence="5 6">
    <name type="scientific">Nocardia brasiliensis</name>
    <dbReference type="NCBI Taxonomy" id="37326"/>
    <lineage>
        <taxon>Bacteria</taxon>
        <taxon>Bacillati</taxon>
        <taxon>Actinomycetota</taxon>
        <taxon>Actinomycetes</taxon>
        <taxon>Mycobacteriales</taxon>
        <taxon>Nocardiaceae</taxon>
        <taxon>Nocardia</taxon>
    </lineage>
</organism>
<keyword evidence="4" id="KW-0143">Chaperone</keyword>
<dbReference type="EMBL" id="CP046171">
    <property type="protein sequence ID" value="QIS01706.1"/>
    <property type="molecule type" value="Genomic_DNA"/>
</dbReference>
<accession>A0A6G9XLB4</accession>
<evidence type="ECO:0000256" key="2">
    <source>
        <dbReference type="ARBA" id="ARBA00006411"/>
    </source>
</evidence>
<reference evidence="5 6" key="1">
    <citation type="journal article" date="2019" name="ACS Chem. Biol.">
        <title>Identification and Mobilization of a Cryptic Antibiotic Biosynthesis Gene Locus from a Human-Pathogenic Nocardia Isolate.</title>
        <authorList>
            <person name="Herisse M."/>
            <person name="Ishida K."/>
            <person name="Porter J.L."/>
            <person name="Howden B."/>
            <person name="Hertweck C."/>
            <person name="Stinear T.P."/>
            <person name="Pidot S.J."/>
        </authorList>
    </citation>
    <scope>NUCLEOTIDE SEQUENCE [LARGE SCALE GENOMIC DNA]</scope>
    <source>
        <strain evidence="5 6">AUSMDU00024985</strain>
    </source>
</reference>
<evidence type="ECO:0000313" key="5">
    <source>
        <dbReference type="EMBL" id="QIS01706.1"/>
    </source>
</evidence>
<keyword evidence="3" id="KW-0963">Cytoplasm</keyword>
<dbReference type="Pfam" id="PF14011">
    <property type="entry name" value="ESX-1_EspG"/>
    <property type="match status" value="1"/>
</dbReference>
<dbReference type="AlphaFoldDB" id="A0A6G9XLB4"/>
<dbReference type="Proteomes" id="UP000501705">
    <property type="component" value="Chromosome"/>
</dbReference>
<evidence type="ECO:0000313" key="6">
    <source>
        <dbReference type="Proteomes" id="UP000501705"/>
    </source>
</evidence>
<evidence type="ECO:0000256" key="1">
    <source>
        <dbReference type="ARBA" id="ARBA00004496"/>
    </source>
</evidence>
<comment type="subcellular location">
    <subcellularLocation>
        <location evidence="1">Cytoplasm</location>
    </subcellularLocation>
</comment>
<comment type="similarity">
    <text evidence="2">Belongs to the EspG family.</text>
</comment>
<name>A0A6G9XLB4_NOCBR</name>
<gene>
    <name evidence="5" type="ORF">F5X71_04720</name>
</gene>
<proteinExistence type="inferred from homology"/>
<sequence length="261" mass="29559">MNRTWRLTDLELFAVWERATTTWLPWPLVCTTRARTRSELDYEMRQAENHVAATYPEFMTEVLETLRSPEISIAVNGYDGRDENKVDSLVRVLAVRRGDTGYVVTQKPGETYWHSGGYTIAECDAVRLADEVVAALPAAPAGREADFLLPAADRAEELDYSFASSVVRDSFSDPVHLRSERFLAAPIEYQGTVDVRQGRSRFGPRGVTRHQLQWRDLEDDGRYVISEESPPVAVPADSKRFVQLINSRVAEVVRVIKDERA</sequence>
<evidence type="ECO:0000256" key="4">
    <source>
        <dbReference type="ARBA" id="ARBA00023186"/>
    </source>
</evidence>
<dbReference type="RefSeq" id="WP_167460827.1">
    <property type="nucleotide sequence ID" value="NZ_CP046171.1"/>
</dbReference>
<protein>
    <submittedName>
        <fullName evidence="5">ESX secretion-associated protein EspG</fullName>
    </submittedName>
</protein>
<evidence type="ECO:0000256" key="3">
    <source>
        <dbReference type="ARBA" id="ARBA00022490"/>
    </source>
</evidence>
<dbReference type="InterPro" id="IPR025734">
    <property type="entry name" value="EspG"/>
</dbReference>